<evidence type="ECO:0000313" key="2">
    <source>
        <dbReference type="EMBL" id="SFC12837.1"/>
    </source>
</evidence>
<accession>A0A1I1GM33</accession>
<name>A0A1I1GM33_9BURK</name>
<dbReference type="InterPro" id="IPR046866">
    <property type="entry name" value="FapA_N"/>
</dbReference>
<proteinExistence type="predicted"/>
<dbReference type="Pfam" id="PF20250">
    <property type="entry name" value="FapA_N"/>
    <property type="match status" value="1"/>
</dbReference>
<dbReference type="RefSeq" id="WP_091871863.1">
    <property type="nucleotide sequence ID" value="NZ_FOLD01000004.1"/>
</dbReference>
<gene>
    <name evidence="2" type="ORF">SAMN05216204_10419</name>
</gene>
<dbReference type="EMBL" id="FOLD01000004">
    <property type="protein sequence ID" value="SFC12837.1"/>
    <property type="molecule type" value="Genomic_DNA"/>
</dbReference>
<evidence type="ECO:0000259" key="1">
    <source>
        <dbReference type="Pfam" id="PF20250"/>
    </source>
</evidence>
<keyword evidence="3" id="KW-1185">Reference proteome</keyword>
<dbReference type="OrthoDB" id="8578642at2"/>
<dbReference type="AlphaFoldDB" id="A0A1I1GM33"/>
<dbReference type="PANTHER" id="PTHR38032:SF1">
    <property type="entry name" value="RNA-BINDING PROTEIN KHPB N-TERMINAL DOMAIN-CONTAINING PROTEIN"/>
    <property type="match status" value="1"/>
</dbReference>
<protein>
    <recommendedName>
        <fullName evidence="1">Flagellar Assembly Protein A N-terminal region domain-containing protein</fullName>
    </recommendedName>
</protein>
<dbReference type="PANTHER" id="PTHR38032">
    <property type="entry name" value="POLYMERASE-RELATED"/>
    <property type="match status" value="1"/>
</dbReference>
<dbReference type="InterPro" id="IPR005646">
    <property type="entry name" value="FapA"/>
</dbReference>
<reference evidence="3" key="1">
    <citation type="submission" date="2016-10" db="EMBL/GenBank/DDBJ databases">
        <authorList>
            <person name="Varghese N."/>
            <person name="Submissions S."/>
        </authorList>
    </citation>
    <scope>NUCLEOTIDE SEQUENCE [LARGE SCALE GENOMIC DNA]</scope>
    <source>
        <strain evidence="3">CGMCC 1.12041</strain>
    </source>
</reference>
<dbReference type="STRING" id="1164594.SAMN05216204_10419"/>
<organism evidence="2 3">
    <name type="scientific">Massilia yuzhufengensis</name>
    <dbReference type="NCBI Taxonomy" id="1164594"/>
    <lineage>
        <taxon>Bacteria</taxon>
        <taxon>Pseudomonadati</taxon>
        <taxon>Pseudomonadota</taxon>
        <taxon>Betaproteobacteria</taxon>
        <taxon>Burkholderiales</taxon>
        <taxon>Oxalobacteraceae</taxon>
        <taxon>Telluria group</taxon>
        <taxon>Massilia</taxon>
    </lineage>
</organism>
<sequence length="641" mass="68132">MSNPVASTAPESFAAPAVRPLASGIPAGPEACIALQPDGVYGDVAALGAVLLAAVDSILLKNQYFVGLDYAVLVKALFGHGPELPRNARGETVVRLADDIQAFDPARRALYRAAKIADGQAEYYFEPVFMPDAEGVEQPTRLDLDEFIADMWMKGIRFGIDIAVVREAIATNAAGRFTVARRQPPKPGEDAHVVEVSNELHRSDAPRQLANGKLDLMSFQNRFPQVQRGTRLLRKMPRVQGEPGFELSGIALAPEMPLDLDLAGWSGPGTTIDRIAEGEFVVALQDGFLNVEPGSTKLAVGDKIVSHDGVSARTTGNLHLEGDYEEFGEVQENRVVEGESITVHADVFGHVTSRGGVVCLNRNLIGGSARNADGPIRVLGVASGATIQSENGEVHLQRAENCTISGASVTVLEALNCDIIADVVELGQAEGCAIAAKRIAIERAAPRGHSEMRVFVLRPDCTRIDAAMVLIRERVGQFGELALQRRAAMGAVAAQPDVASYVKLAGRVRKGELVLTPEQQPMFKKLAAGVAPALKQLSTLTQEIKDIEAEQQAGAALLARLETQRAEHSGAVSVAIAQVAGDITVRALNIEPDTAAAERGAVYNQQAREIKARLRDASGAELLFAGSSGSFSWSTSEATAA</sequence>
<evidence type="ECO:0000313" key="3">
    <source>
        <dbReference type="Proteomes" id="UP000198639"/>
    </source>
</evidence>
<dbReference type="Proteomes" id="UP000198639">
    <property type="component" value="Unassembled WGS sequence"/>
</dbReference>
<feature type="domain" description="Flagellar Assembly Protein A N-terminal region" evidence="1">
    <location>
        <begin position="139"/>
        <end position="292"/>
    </location>
</feature>